<dbReference type="AlphaFoldDB" id="A0A813K0G8"/>
<dbReference type="OrthoDB" id="439678at2759"/>
<evidence type="ECO:0000313" key="5">
    <source>
        <dbReference type="Proteomes" id="UP000626109"/>
    </source>
</evidence>
<organism evidence="3 5">
    <name type="scientific">Polarella glacialis</name>
    <name type="common">Dinoflagellate</name>
    <dbReference type="NCBI Taxonomy" id="89957"/>
    <lineage>
        <taxon>Eukaryota</taxon>
        <taxon>Sar</taxon>
        <taxon>Alveolata</taxon>
        <taxon>Dinophyceae</taxon>
        <taxon>Suessiales</taxon>
        <taxon>Suessiaceae</taxon>
        <taxon>Polarella</taxon>
    </lineage>
</organism>
<keyword evidence="6" id="KW-1185">Reference proteome</keyword>
<dbReference type="EMBL" id="CAJNNW010029845">
    <property type="protein sequence ID" value="CAE8701692.1"/>
    <property type="molecule type" value="Genomic_DNA"/>
</dbReference>
<name>A0A813K0G8_POLGL</name>
<keyword evidence="1" id="KW-0175">Coiled coil</keyword>
<evidence type="ECO:0000313" key="4">
    <source>
        <dbReference type="EMBL" id="CAE8701692.1"/>
    </source>
</evidence>
<feature type="coiled-coil region" evidence="1">
    <location>
        <begin position="179"/>
        <end position="242"/>
    </location>
</feature>
<evidence type="ECO:0000256" key="1">
    <source>
        <dbReference type="SAM" id="Coils"/>
    </source>
</evidence>
<protein>
    <submittedName>
        <fullName evidence="3">Uncharacterized protein</fullName>
    </submittedName>
</protein>
<evidence type="ECO:0000313" key="2">
    <source>
        <dbReference type="EMBL" id="CAE8619506.1"/>
    </source>
</evidence>
<proteinExistence type="predicted"/>
<sequence length="382" mass="43005">MSLPPALAVIWSILGEECSPACLNLLEPHLGVLVRAADVAGQQGDRRLRDFLRCLGQLHERAEQAEAAAKHWETQWTQAFRHVLDQRQDTNSSSLGYEVELRELREALAGVSAERDRLACIVRGREEELRTAERFRLQQELSQEDRLRLLDAAAHRRVRAGDEEYRKLEQRHFLESAVTGKLKEELRQLRLELSELQLERAQAKEQAASAKQYALDARSFVAEQLEEALEKQRKDLTQQLHLVRGAHQEELSGVIPRTQAAAVLGSFAELWRCGSTQHPGLHGRRAEQAVRELLRLGVGELLPPQGELIQEPLRRAVGDELARRLGDELACKLYDEGSAIAFDAPRDGLAGWAKATDGSELAVLRRHLPLRNRGTVLASENR</sequence>
<evidence type="ECO:0000313" key="3">
    <source>
        <dbReference type="EMBL" id="CAE8688108.1"/>
    </source>
</evidence>
<gene>
    <name evidence="2" type="ORF">PGLA1383_LOCUS37094</name>
    <name evidence="3" type="ORF">PGLA2088_LOCUS25765</name>
    <name evidence="4" type="ORF">PGLA2088_LOCUS32115</name>
</gene>
<dbReference type="Proteomes" id="UP000654075">
    <property type="component" value="Unassembled WGS sequence"/>
</dbReference>
<dbReference type="EMBL" id="CAJNNW010026846">
    <property type="protein sequence ID" value="CAE8688108.1"/>
    <property type="molecule type" value="Genomic_DNA"/>
</dbReference>
<comment type="caution">
    <text evidence="3">The sequence shown here is derived from an EMBL/GenBank/DDBJ whole genome shotgun (WGS) entry which is preliminary data.</text>
</comment>
<dbReference type="EMBL" id="CAJNNV010027130">
    <property type="protein sequence ID" value="CAE8619506.1"/>
    <property type="molecule type" value="Genomic_DNA"/>
</dbReference>
<reference evidence="3" key="1">
    <citation type="submission" date="2021-02" db="EMBL/GenBank/DDBJ databases">
        <authorList>
            <person name="Dougan E. K."/>
            <person name="Rhodes N."/>
            <person name="Thang M."/>
            <person name="Chan C."/>
        </authorList>
    </citation>
    <scope>NUCLEOTIDE SEQUENCE</scope>
</reference>
<evidence type="ECO:0000313" key="6">
    <source>
        <dbReference type="Proteomes" id="UP000654075"/>
    </source>
</evidence>
<dbReference type="OMA" id="TMIMASE"/>
<accession>A0A813K0G8</accession>
<dbReference type="Proteomes" id="UP000626109">
    <property type="component" value="Unassembled WGS sequence"/>
</dbReference>